<dbReference type="InParanoid" id="A0A5K4FGU5"/>
<accession>A0A5K4FGU5</accession>
<dbReference type="GO" id="GO:0000981">
    <property type="term" value="F:DNA-binding transcription factor activity, RNA polymerase II-specific"/>
    <property type="evidence" value="ECO:0007669"/>
    <property type="project" value="InterPro"/>
</dbReference>
<keyword evidence="4 6" id="KW-0371">Homeobox</keyword>
<evidence type="ECO:0000256" key="3">
    <source>
        <dbReference type="ARBA" id="ARBA00023125"/>
    </source>
</evidence>
<evidence type="ECO:0000256" key="5">
    <source>
        <dbReference type="ARBA" id="ARBA00023242"/>
    </source>
</evidence>
<feature type="region of interest" description="Disordered" evidence="7">
    <location>
        <begin position="145"/>
        <end position="170"/>
    </location>
</feature>
<comment type="subcellular location">
    <subcellularLocation>
        <location evidence="1 6">Nucleus</location>
    </subcellularLocation>
</comment>
<evidence type="ECO:0000259" key="8">
    <source>
        <dbReference type="PROSITE" id="PS50071"/>
    </source>
</evidence>
<feature type="compositionally biased region" description="Polar residues" evidence="7">
    <location>
        <begin position="702"/>
        <end position="723"/>
    </location>
</feature>
<dbReference type="PROSITE" id="PS00027">
    <property type="entry name" value="HOMEOBOX_1"/>
    <property type="match status" value="1"/>
</dbReference>
<dbReference type="Gene3D" id="1.10.10.60">
    <property type="entry name" value="Homeodomain-like"/>
    <property type="match status" value="1"/>
</dbReference>
<reference evidence="9" key="1">
    <citation type="journal article" date="2012" name="PLoS Negl. Trop. Dis.">
        <title>A systematically improved high quality genome and transcriptome of the human blood fluke Schistosoma mansoni.</title>
        <authorList>
            <person name="Protasio A.V."/>
            <person name="Tsai I.J."/>
            <person name="Babbage A."/>
            <person name="Nichol S."/>
            <person name="Hunt M."/>
            <person name="Aslett M.A."/>
            <person name="De Silva N."/>
            <person name="Velarde G.S."/>
            <person name="Anderson T.J."/>
            <person name="Clark R.C."/>
            <person name="Davidson C."/>
            <person name="Dillon G.P."/>
            <person name="Holroyd N.E."/>
            <person name="LoVerde P.T."/>
            <person name="Lloyd C."/>
            <person name="McQuillan J."/>
            <person name="Oliveira G."/>
            <person name="Otto T.D."/>
            <person name="Parker-Manuel S.J."/>
            <person name="Quail M.A."/>
            <person name="Wilson R.A."/>
            <person name="Zerlotini A."/>
            <person name="Dunne D.W."/>
            <person name="Berriman M."/>
        </authorList>
    </citation>
    <scope>NUCLEOTIDE SEQUENCE [LARGE SCALE GENOMIC DNA]</scope>
    <source>
        <strain evidence="9">Puerto Rican</strain>
    </source>
</reference>
<feature type="compositionally biased region" description="Basic residues" evidence="7">
    <location>
        <begin position="148"/>
        <end position="164"/>
    </location>
</feature>
<evidence type="ECO:0000313" key="10">
    <source>
        <dbReference type="WBParaSite" id="Smp_347150.1"/>
    </source>
</evidence>
<dbReference type="AlphaFoldDB" id="A0A5K4FGU5"/>
<dbReference type="CDD" id="cd00086">
    <property type="entry name" value="homeodomain"/>
    <property type="match status" value="1"/>
</dbReference>
<comment type="similarity">
    <text evidence="2">Belongs to the TALE/IRO homeobox family.</text>
</comment>
<sequence>MAFTQIGCSSSYKATLCPRTISPTTVTRNNDITHVDDEFSTHDYGTRHNSWECSDLKNDITQNEELGERQQYQQELFNIPFLSSQSKSFQNLGYTGRNFLNDLNSPNIQHSIREMKEISKTEHDNIEVFSSDRLTHSLNYSTPTSLYHHPHDHQHLHPHHHHHQQQQQYSNHLNYSSNYQKTNYHLYHQPNNDPILHSSLPMDLHESSIYFKQSKEMNNTSETTVSSYSEQEITETNLMSKLNIPTSLDHLSASSKSATTTSSSSSLSSLSTCVPIELHVGEMNEVHSNHCGNLSTDFNLINKNENDFTEFSNYTPYLNKLFSSKVLFNHIQHQQQSLSQQHTTDNTIMSNNSSSISSTTNIISNNIYTDKKHYDSNALLSTTISFFPTNTTYTTGTCSSINENNLNNHRNHNDTANMDYEKFQPNDYKLLSEKGLIKTKEHFTASCSSSSSSSSLSSTLESRDIKYSNSQILNDKIQSSPSSPPSPINRLRINEISNPNVLVTSNNSLYRCIPSVHPPTLNVYSQVINSTHSKQSTYPRISTNDLSTEHLHFHTRNNGNKTGNNNNNSYPFSGNLSHHHQLLSRSTQHSANTHLHHSVYLNNGHLRNFNQTNSPSIGHTNHHGFTYGLDGTRRKNATRESTTTLKVWLQEHMKNPYPTKGEKIMLAIITKMTLTQVSTWFANARRRLKKENKMSWPPKSIGSISSIEQKSPTNLNSAQNSNTNHVNNEKSIEHLMKSAKKLQNHKDSNPSICQQSNHHFNLTTLSNERNSEKYNQIFHYTTTNTTYVTSSQTFPHYTNLSNIQYTTNNNNQIGLHNSNIMNEYFLNKTDHLLTTNDNTTHNINSSTNHTTIETNILSKLQSQSKSIYVSNETNCLEQNSLHSIMKYHDPIHSSSNSSYLPNVVHSSTYFPPPPPPLPSSFSSSTSTSSIPMDYQHSNILLSSSSTSPSNSFIHNEHIPFTQSLIFKHNKQSIMNTDILFNTKCLQSNFC</sequence>
<dbReference type="InterPro" id="IPR017970">
    <property type="entry name" value="Homeobox_CS"/>
</dbReference>
<dbReference type="GO" id="GO:0005634">
    <property type="term" value="C:nucleus"/>
    <property type="evidence" value="ECO:0007669"/>
    <property type="project" value="UniProtKB-SubCell"/>
</dbReference>
<dbReference type="InterPro" id="IPR008422">
    <property type="entry name" value="KN_HD"/>
</dbReference>
<keyword evidence="9" id="KW-1185">Reference proteome</keyword>
<name>A0A5K4FGU5_SCHMA</name>
<dbReference type="GO" id="GO:0030182">
    <property type="term" value="P:neuron differentiation"/>
    <property type="evidence" value="ECO:0007669"/>
    <property type="project" value="TreeGrafter"/>
</dbReference>
<dbReference type="SUPFAM" id="SSF46689">
    <property type="entry name" value="Homeodomain-like"/>
    <property type="match status" value="1"/>
</dbReference>
<feature type="region of interest" description="Disordered" evidence="7">
    <location>
        <begin position="691"/>
        <end position="723"/>
    </location>
</feature>
<organism evidence="9 10">
    <name type="scientific">Schistosoma mansoni</name>
    <name type="common">Blood fluke</name>
    <dbReference type="NCBI Taxonomy" id="6183"/>
    <lineage>
        <taxon>Eukaryota</taxon>
        <taxon>Metazoa</taxon>
        <taxon>Spiralia</taxon>
        <taxon>Lophotrochozoa</taxon>
        <taxon>Platyhelminthes</taxon>
        <taxon>Trematoda</taxon>
        <taxon>Digenea</taxon>
        <taxon>Strigeidida</taxon>
        <taxon>Schistosomatoidea</taxon>
        <taxon>Schistosomatidae</taxon>
        <taxon>Schistosoma</taxon>
    </lineage>
</organism>
<proteinExistence type="inferred from homology"/>
<dbReference type="FunFam" id="1.10.10.60:FF:000003">
    <property type="entry name" value="Iroquois-class homeobox protein IRX"/>
    <property type="match status" value="1"/>
</dbReference>
<keyword evidence="5 6" id="KW-0539">Nucleus</keyword>
<evidence type="ECO:0000256" key="7">
    <source>
        <dbReference type="SAM" id="MobiDB-lite"/>
    </source>
</evidence>
<dbReference type="InterPro" id="IPR009057">
    <property type="entry name" value="Homeodomain-like_sf"/>
</dbReference>
<feature type="DNA-binding region" description="Homeobox" evidence="6">
    <location>
        <begin position="630"/>
        <end position="692"/>
    </location>
</feature>
<dbReference type="STRING" id="6183.A0A5K4FGU5"/>
<dbReference type="SMART" id="SM00389">
    <property type="entry name" value="HOX"/>
    <property type="match status" value="1"/>
</dbReference>
<dbReference type="PANTHER" id="PTHR11211">
    <property type="entry name" value="IROQUOIS-CLASS HOMEODOMAIN PROTEIN IRX"/>
    <property type="match status" value="1"/>
</dbReference>
<evidence type="ECO:0000256" key="4">
    <source>
        <dbReference type="ARBA" id="ARBA00023155"/>
    </source>
</evidence>
<dbReference type="GO" id="GO:0000978">
    <property type="term" value="F:RNA polymerase II cis-regulatory region sequence-specific DNA binding"/>
    <property type="evidence" value="ECO:0007669"/>
    <property type="project" value="TreeGrafter"/>
</dbReference>
<dbReference type="InterPro" id="IPR001356">
    <property type="entry name" value="HD"/>
</dbReference>
<dbReference type="Pfam" id="PF05920">
    <property type="entry name" value="Homeobox_KN"/>
    <property type="match status" value="1"/>
</dbReference>
<reference evidence="10" key="2">
    <citation type="submission" date="2019-11" db="UniProtKB">
        <authorList>
            <consortium name="WormBaseParasite"/>
        </authorList>
    </citation>
    <scope>IDENTIFICATION</scope>
    <source>
        <strain evidence="10">Puerto Rican</strain>
    </source>
</reference>
<dbReference type="WBParaSite" id="Smp_347150.1">
    <property type="protein sequence ID" value="Smp_347150.1"/>
    <property type="gene ID" value="Smp_347150"/>
</dbReference>
<evidence type="ECO:0000313" key="9">
    <source>
        <dbReference type="Proteomes" id="UP000008854"/>
    </source>
</evidence>
<evidence type="ECO:0000256" key="1">
    <source>
        <dbReference type="ARBA" id="ARBA00004123"/>
    </source>
</evidence>
<dbReference type="PANTHER" id="PTHR11211:SF40">
    <property type="entry name" value="MIRROR, ISOFORM C"/>
    <property type="match status" value="1"/>
</dbReference>
<feature type="domain" description="Homeobox" evidence="8">
    <location>
        <begin position="628"/>
        <end position="691"/>
    </location>
</feature>
<dbReference type="PROSITE" id="PS50071">
    <property type="entry name" value="HOMEOBOX_2"/>
    <property type="match status" value="1"/>
</dbReference>
<evidence type="ECO:0000256" key="6">
    <source>
        <dbReference type="PROSITE-ProRule" id="PRU00108"/>
    </source>
</evidence>
<dbReference type="Proteomes" id="UP000008854">
    <property type="component" value="Unassembled WGS sequence"/>
</dbReference>
<dbReference type="GO" id="GO:0048468">
    <property type="term" value="P:cell development"/>
    <property type="evidence" value="ECO:0007669"/>
    <property type="project" value="TreeGrafter"/>
</dbReference>
<evidence type="ECO:0000256" key="2">
    <source>
        <dbReference type="ARBA" id="ARBA00008446"/>
    </source>
</evidence>
<keyword evidence="3 6" id="KW-0238">DNA-binding</keyword>
<protein>
    <submittedName>
        <fullName evidence="10">Homeobox domain-containing protein</fullName>
    </submittedName>
</protein>